<keyword evidence="8 9" id="KW-0472">Membrane</keyword>
<evidence type="ECO:0000256" key="4">
    <source>
        <dbReference type="ARBA" id="ARBA00022475"/>
    </source>
</evidence>
<feature type="transmembrane region" description="Helical" evidence="9">
    <location>
        <begin position="175"/>
        <end position="200"/>
    </location>
</feature>
<feature type="transmembrane region" description="Helical" evidence="9">
    <location>
        <begin position="258"/>
        <end position="277"/>
    </location>
</feature>
<comment type="similarity">
    <text evidence="2">Belongs to the binding-protein-dependent transport system permease family. HisMQ subfamily.</text>
</comment>
<protein>
    <submittedName>
        <fullName evidence="12">ABC transporter permease subunit</fullName>
    </submittedName>
    <submittedName>
        <fullName evidence="11">General L-amino acid transport system permease protein</fullName>
    </submittedName>
</protein>
<evidence type="ECO:0000313" key="11">
    <source>
        <dbReference type="EMBL" id="MBB6468363.1"/>
    </source>
</evidence>
<evidence type="ECO:0000313" key="13">
    <source>
        <dbReference type="Proteomes" id="UP000532373"/>
    </source>
</evidence>
<evidence type="ECO:0000256" key="1">
    <source>
        <dbReference type="ARBA" id="ARBA00004429"/>
    </source>
</evidence>
<evidence type="ECO:0000256" key="5">
    <source>
        <dbReference type="ARBA" id="ARBA00022692"/>
    </source>
</evidence>
<keyword evidence="14" id="KW-1185">Reference proteome</keyword>
<dbReference type="Proteomes" id="UP000532373">
    <property type="component" value="Unassembled WGS sequence"/>
</dbReference>
<organism evidence="11 13">
    <name type="scientific">Aminobacter carboxidus</name>
    <dbReference type="NCBI Taxonomy" id="376165"/>
    <lineage>
        <taxon>Bacteria</taxon>
        <taxon>Pseudomonadati</taxon>
        <taxon>Pseudomonadota</taxon>
        <taxon>Alphaproteobacteria</taxon>
        <taxon>Hyphomicrobiales</taxon>
        <taxon>Phyllobacteriaceae</taxon>
        <taxon>Aminobacter</taxon>
    </lineage>
</organism>
<dbReference type="InterPro" id="IPR043429">
    <property type="entry name" value="ArtM/GltK/GlnP/TcyL/YhdX-like"/>
</dbReference>
<dbReference type="EMBL" id="JACHGI010000009">
    <property type="protein sequence ID" value="MBB6468363.1"/>
    <property type="molecule type" value="Genomic_DNA"/>
</dbReference>
<evidence type="ECO:0000313" key="14">
    <source>
        <dbReference type="Proteomes" id="UP000598227"/>
    </source>
</evidence>
<evidence type="ECO:0000259" key="10">
    <source>
        <dbReference type="PROSITE" id="PS50928"/>
    </source>
</evidence>
<dbReference type="EMBL" id="JACZEP010000015">
    <property type="protein sequence ID" value="MBE1207940.1"/>
    <property type="molecule type" value="Genomic_DNA"/>
</dbReference>
<dbReference type="PANTHER" id="PTHR30614">
    <property type="entry name" value="MEMBRANE COMPONENT OF AMINO ACID ABC TRANSPORTER"/>
    <property type="match status" value="1"/>
</dbReference>
<dbReference type="PANTHER" id="PTHR30614:SF37">
    <property type="entry name" value="AMINO-ACID ABC TRANSPORTER PERMEASE PROTEIN YHDX-RELATED"/>
    <property type="match status" value="1"/>
</dbReference>
<feature type="transmembrane region" description="Helical" evidence="9">
    <location>
        <begin position="56"/>
        <end position="76"/>
    </location>
</feature>
<keyword evidence="7 9" id="KW-1133">Transmembrane helix</keyword>
<evidence type="ECO:0000256" key="8">
    <source>
        <dbReference type="ARBA" id="ARBA00023136"/>
    </source>
</evidence>
<evidence type="ECO:0000256" key="7">
    <source>
        <dbReference type="ARBA" id="ARBA00022989"/>
    </source>
</evidence>
<comment type="subcellular location">
    <subcellularLocation>
        <location evidence="1">Cell inner membrane</location>
        <topology evidence="1">Multi-pass membrane protein</topology>
    </subcellularLocation>
    <subcellularLocation>
        <location evidence="9">Cell membrane</location>
        <topology evidence="9">Multi-pass membrane protein</topology>
    </subcellularLocation>
</comment>
<keyword evidence="5 9" id="KW-0812">Transmembrane</keyword>
<dbReference type="GO" id="GO:0006865">
    <property type="term" value="P:amino acid transport"/>
    <property type="evidence" value="ECO:0007669"/>
    <property type="project" value="UniProtKB-KW"/>
</dbReference>
<reference evidence="12 14" key="2">
    <citation type="submission" date="2020-09" db="EMBL/GenBank/DDBJ databases">
        <title>Draft Genome Sequence of Aminobacter carboxidus type strain DSM 1086, a soil Gram-negative carboxydobacterium.</title>
        <authorList>
            <person name="Turrini P."/>
            <person name="Tescari M."/>
            <person name="Artuso I."/>
            <person name="Lugli G.A."/>
            <person name="Frangipani E."/>
            <person name="Ventura M."/>
            <person name="Visca P."/>
        </authorList>
    </citation>
    <scope>NUCLEOTIDE SEQUENCE [LARGE SCALE GENOMIC DNA]</scope>
    <source>
        <strain evidence="12 14">DSM 1086</strain>
    </source>
</reference>
<accession>A0A8E1WHB2</accession>
<dbReference type="Gene3D" id="1.10.3720.10">
    <property type="entry name" value="MetI-like"/>
    <property type="match status" value="2"/>
</dbReference>
<keyword evidence="4" id="KW-1003">Cell membrane</keyword>
<dbReference type="GO" id="GO:0022857">
    <property type="term" value="F:transmembrane transporter activity"/>
    <property type="evidence" value="ECO:0007669"/>
    <property type="project" value="InterPro"/>
</dbReference>
<comment type="caution">
    <text evidence="11">The sequence shown here is derived from an EMBL/GenBank/DDBJ whole genome shotgun (WGS) entry which is preliminary data.</text>
</comment>
<sequence>MTGASHFMRLAGGWSDPAFRAVATQAMVLALVAGIIAFLAINLIGNLEERSIRTGFGFLWQASGFEIGQSFIAYSASSTFAKALLVGLLNTLVVAILGIVLSTIVGTIVGVASLSRNPLVKPLATTYVELVRNVPLLLQLYVWYAVLTQMLPAASAAPQLLPGLYLAKSGLHFPILHSGAGLVFGALIAGAAAALAYVAWSRRRADLTGAPALLWPRAVLLLGPAIAALLFLAASTPFDVPEPTRFGFSGGGLVTPELTALLIGLSLYNSAFIAEILRAGIMSVSRSQSEAAASLGLSRAHTLRLVIMPQALKVAVPPLASQYLNLAKNTSLAIAIGYPDLMSIGNTIINQTGQAIEVIAILMAVYLTMSLSISAFMNWYNARVALVGMK</sequence>
<evidence type="ECO:0000256" key="3">
    <source>
        <dbReference type="ARBA" id="ARBA00022448"/>
    </source>
</evidence>
<evidence type="ECO:0000256" key="9">
    <source>
        <dbReference type="RuleBase" id="RU363032"/>
    </source>
</evidence>
<feature type="transmembrane region" description="Helical" evidence="9">
    <location>
        <begin position="88"/>
        <end position="115"/>
    </location>
</feature>
<gene>
    <name evidence="11" type="ORF">HNQ96_004247</name>
    <name evidence="12" type="ORF">IHE39_26980</name>
</gene>
<dbReference type="PROSITE" id="PS50928">
    <property type="entry name" value="ABC_TM1"/>
    <property type="match status" value="1"/>
</dbReference>
<dbReference type="InterPro" id="IPR000515">
    <property type="entry name" value="MetI-like"/>
</dbReference>
<keyword evidence="3 9" id="KW-0813">Transport</keyword>
<dbReference type="GO" id="GO:0043190">
    <property type="term" value="C:ATP-binding cassette (ABC) transporter complex"/>
    <property type="evidence" value="ECO:0007669"/>
    <property type="project" value="InterPro"/>
</dbReference>
<dbReference type="NCBIfam" id="TIGR01726">
    <property type="entry name" value="HEQRo_perm_3TM"/>
    <property type="match status" value="1"/>
</dbReference>
<dbReference type="AlphaFoldDB" id="A0A8E1WHB2"/>
<dbReference type="RefSeq" id="WP_184770801.1">
    <property type="nucleotide sequence ID" value="NZ_JACHGI010000009.1"/>
</dbReference>
<feature type="transmembrane region" description="Helical" evidence="9">
    <location>
        <begin position="22"/>
        <end position="44"/>
    </location>
</feature>
<feature type="domain" description="ABC transmembrane type-1" evidence="10">
    <location>
        <begin position="88"/>
        <end position="377"/>
    </location>
</feature>
<dbReference type="InterPro" id="IPR035906">
    <property type="entry name" value="MetI-like_sf"/>
</dbReference>
<feature type="transmembrane region" description="Helical" evidence="9">
    <location>
        <begin position="136"/>
        <end position="155"/>
    </location>
</feature>
<reference evidence="11 13" key="1">
    <citation type="submission" date="2020-08" db="EMBL/GenBank/DDBJ databases">
        <title>Genomic Encyclopedia of Type Strains, Phase IV (KMG-IV): sequencing the most valuable type-strain genomes for metagenomic binning, comparative biology and taxonomic classification.</title>
        <authorList>
            <person name="Goeker M."/>
        </authorList>
    </citation>
    <scope>NUCLEOTIDE SEQUENCE [LARGE SCALE GENOMIC DNA]</scope>
    <source>
        <strain evidence="11 13">DSM 17454</strain>
    </source>
</reference>
<evidence type="ECO:0000313" key="12">
    <source>
        <dbReference type="EMBL" id="MBE1207940.1"/>
    </source>
</evidence>
<feature type="transmembrane region" description="Helical" evidence="9">
    <location>
        <begin position="212"/>
        <end position="238"/>
    </location>
</feature>
<evidence type="ECO:0000256" key="6">
    <source>
        <dbReference type="ARBA" id="ARBA00022970"/>
    </source>
</evidence>
<dbReference type="CDD" id="cd06261">
    <property type="entry name" value="TM_PBP2"/>
    <property type="match status" value="1"/>
</dbReference>
<dbReference type="Pfam" id="PF00528">
    <property type="entry name" value="BPD_transp_1"/>
    <property type="match status" value="1"/>
</dbReference>
<proteinExistence type="inferred from homology"/>
<dbReference type="SUPFAM" id="SSF161098">
    <property type="entry name" value="MetI-like"/>
    <property type="match status" value="2"/>
</dbReference>
<dbReference type="Proteomes" id="UP000598227">
    <property type="component" value="Unassembled WGS sequence"/>
</dbReference>
<dbReference type="InterPro" id="IPR010065">
    <property type="entry name" value="AA_ABC_transptr_permease_3TM"/>
</dbReference>
<evidence type="ECO:0000256" key="2">
    <source>
        <dbReference type="ARBA" id="ARBA00010072"/>
    </source>
</evidence>
<name>A0A8E1WHB2_9HYPH</name>
<feature type="transmembrane region" description="Helical" evidence="9">
    <location>
        <begin position="358"/>
        <end position="380"/>
    </location>
</feature>
<keyword evidence="6" id="KW-0029">Amino-acid transport</keyword>